<dbReference type="PANTHER" id="PTHR45745:SF1">
    <property type="entry name" value="PHOSPHOGLUCOMUTASE 2B-RELATED"/>
    <property type="match status" value="1"/>
</dbReference>
<protein>
    <recommendedName>
        <fullName evidence="6">Alpha-D-phosphohexomutase C-terminal domain-containing protein</fullName>
    </recommendedName>
</protein>
<dbReference type="GO" id="GO:0046872">
    <property type="term" value="F:metal ion binding"/>
    <property type="evidence" value="ECO:0007669"/>
    <property type="project" value="UniProtKB-KW"/>
</dbReference>
<keyword evidence="1" id="KW-0479">Metal-binding</keyword>
<evidence type="ECO:0000256" key="1">
    <source>
        <dbReference type="ARBA" id="ARBA00022723"/>
    </source>
</evidence>
<dbReference type="SUPFAM" id="SSF55957">
    <property type="entry name" value="Phosphoglucomutase, C-terminal domain"/>
    <property type="match status" value="1"/>
</dbReference>
<organism evidence="4 5">
    <name type="scientific">Strongylus vulgaris</name>
    <name type="common">Blood worm</name>
    <dbReference type="NCBI Taxonomy" id="40348"/>
    <lineage>
        <taxon>Eukaryota</taxon>
        <taxon>Metazoa</taxon>
        <taxon>Ecdysozoa</taxon>
        <taxon>Nematoda</taxon>
        <taxon>Chromadorea</taxon>
        <taxon>Rhabditida</taxon>
        <taxon>Rhabditina</taxon>
        <taxon>Rhabditomorpha</taxon>
        <taxon>Strongyloidea</taxon>
        <taxon>Strongylidae</taxon>
        <taxon>Strongylus</taxon>
    </lineage>
</organism>
<keyword evidence="2" id="KW-0460">Magnesium</keyword>
<dbReference type="PANTHER" id="PTHR45745">
    <property type="entry name" value="PHOSPHOMANNOMUTASE 45A"/>
    <property type="match status" value="1"/>
</dbReference>
<dbReference type="GO" id="GO:0005975">
    <property type="term" value="P:carbohydrate metabolic process"/>
    <property type="evidence" value="ECO:0007669"/>
    <property type="project" value="InterPro"/>
</dbReference>
<dbReference type="AlphaFoldDB" id="A0A3P7JFQ8"/>
<keyword evidence="5" id="KW-1185">Reference proteome</keyword>
<dbReference type="Proteomes" id="UP000270094">
    <property type="component" value="Unassembled WGS sequence"/>
</dbReference>
<evidence type="ECO:0008006" key="6">
    <source>
        <dbReference type="Google" id="ProtNLM"/>
    </source>
</evidence>
<dbReference type="SUPFAM" id="SSF53738">
    <property type="entry name" value="Phosphoglucomutase, first 3 domains"/>
    <property type="match status" value="1"/>
</dbReference>
<name>A0A3P7JFQ8_STRVU</name>
<dbReference type="Gene3D" id="3.40.120.10">
    <property type="entry name" value="Alpha-D-Glucose-1,6-Bisphosphate, subunit A, domain 3"/>
    <property type="match status" value="1"/>
</dbReference>
<dbReference type="GO" id="GO:0008973">
    <property type="term" value="F:phosphopentomutase activity"/>
    <property type="evidence" value="ECO:0007669"/>
    <property type="project" value="TreeGrafter"/>
</dbReference>
<sequence>MFLGFKNVLTLTGFKWMGNKTAELRAQGKTVILAWEESIGYMPGNSLDKDGINCTGVYAEMASWLHGQGKTVLDQLYTIYNKYGFHLIRSSYWFTPSKETTKRLFDSLRKDKKYPEKVGGVAVKSVRDLTIGYDNSQPDNKPYPEKVGGVAVKSVRDLTIGYDNSQPDNKPTLPLSTTSEMITFFLANGNVATIRASGTEPKIKYYMELKTPPGKTASDLAEVTKELDQLEKDVVDTLLRPQEFGLIPRK</sequence>
<accession>A0A3P7JFQ8</accession>
<evidence type="ECO:0000256" key="3">
    <source>
        <dbReference type="ARBA" id="ARBA00023235"/>
    </source>
</evidence>
<keyword evidence="3" id="KW-0413">Isomerase</keyword>
<proteinExistence type="predicted"/>
<dbReference type="InterPro" id="IPR036900">
    <property type="entry name" value="A-D-PHexomutase_C_sf"/>
</dbReference>
<dbReference type="GO" id="GO:0006166">
    <property type="term" value="P:purine ribonucleoside salvage"/>
    <property type="evidence" value="ECO:0007669"/>
    <property type="project" value="TreeGrafter"/>
</dbReference>
<evidence type="ECO:0000313" key="5">
    <source>
        <dbReference type="Proteomes" id="UP000270094"/>
    </source>
</evidence>
<gene>
    <name evidence="4" type="ORF">SVUK_LOCUS13777</name>
</gene>
<dbReference type="EMBL" id="UYYB01102917">
    <property type="protein sequence ID" value="VDM78779.1"/>
    <property type="molecule type" value="Genomic_DNA"/>
</dbReference>
<dbReference type="Gene3D" id="3.30.310.50">
    <property type="entry name" value="Alpha-D-phosphohexomutase, C-terminal domain"/>
    <property type="match status" value="1"/>
</dbReference>
<dbReference type="OrthoDB" id="8300170at2759"/>
<reference evidence="4 5" key="1">
    <citation type="submission" date="2018-11" db="EMBL/GenBank/DDBJ databases">
        <authorList>
            <consortium name="Pathogen Informatics"/>
        </authorList>
    </citation>
    <scope>NUCLEOTIDE SEQUENCE [LARGE SCALE GENOMIC DNA]</scope>
</reference>
<evidence type="ECO:0000313" key="4">
    <source>
        <dbReference type="EMBL" id="VDM78779.1"/>
    </source>
</evidence>
<evidence type="ECO:0000256" key="2">
    <source>
        <dbReference type="ARBA" id="ARBA00022842"/>
    </source>
</evidence>
<dbReference type="GO" id="GO:0005634">
    <property type="term" value="C:nucleus"/>
    <property type="evidence" value="ECO:0007669"/>
    <property type="project" value="TreeGrafter"/>
</dbReference>
<dbReference type="InterPro" id="IPR016055">
    <property type="entry name" value="A-D-PHexomutase_a/b/a-I/II/III"/>
</dbReference>